<sequence>MLEGFKTAQIEHIIFNETLTRHAGKVDQTMINIPIDLVGLLIMVPMILNLFVNAFIAHKYVETIEQQLPNCSSVQTIREAWSGGGLLGKVIRGGVISVVLMVPKLSARRGVIDDKEVEKLPAFYKKSLIIPTVVNFCLLTAMMALSIFLGQD</sequence>
<keyword evidence="1" id="KW-0812">Transmembrane</keyword>
<protein>
    <submittedName>
        <fullName evidence="2">Uncharacterized protein</fullName>
    </submittedName>
</protein>
<dbReference type="Proteomes" id="UP000269872">
    <property type="component" value="Unassembled WGS sequence"/>
</dbReference>
<keyword evidence="1" id="KW-0472">Membrane</keyword>
<name>A0A3M6ENF6_9PSED</name>
<feature type="transmembrane region" description="Helical" evidence="1">
    <location>
        <begin position="128"/>
        <end position="149"/>
    </location>
</feature>
<evidence type="ECO:0000256" key="1">
    <source>
        <dbReference type="SAM" id="Phobius"/>
    </source>
</evidence>
<evidence type="ECO:0000313" key="2">
    <source>
        <dbReference type="EMBL" id="RMV69114.1"/>
    </source>
</evidence>
<dbReference type="EMBL" id="RBUY01000210">
    <property type="protein sequence ID" value="RMV69114.1"/>
    <property type="molecule type" value="Genomic_DNA"/>
</dbReference>
<evidence type="ECO:0000313" key="3">
    <source>
        <dbReference type="Proteomes" id="UP000269872"/>
    </source>
</evidence>
<gene>
    <name evidence="2" type="ORF">ALP05_100478</name>
</gene>
<proteinExistence type="predicted"/>
<feature type="transmembrane region" description="Helical" evidence="1">
    <location>
        <begin position="37"/>
        <end position="56"/>
    </location>
</feature>
<reference evidence="2 3" key="1">
    <citation type="submission" date="2018-08" db="EMBL/GenBank/DDBJ databases">
        <title>Recombination of ecologically and evolutionarily significant loci maintains genetic cohesion in the Pseudomonas syringae species complex.</title>
        <authorList>
            <person name="Dillon M."/>
            <person name="Thakur S."/>
            <person name="Almeida R.N.D."/>
            <person name="Weir B.S."/>
            <person name="Guttman D.S."/>
        </authorList>
    </citation>
    <scope>NUCLEOTIDE SEQUENCE [LARGE SCALE GENOMIC DNA]</scope>
    <source>
        <strain evidence="2 3">ICMP 7496</strain>
    </source>
</reference>
<organism evidence="2 3">
    <name type="scientific">Pseudomonas caricapapayae</name>
    <dbReference type="NCBI Taxonomy" id="46678"/>
    <lineage>
        <taxon>Bacteria</taxon>
        <taxon>Pseudomonadati</taxon>
        <taxon>Pseudomonadota</taxon>
        <taxon>Gammaproteobacteria</taxon>
        <taxon>Pseudomonadales</taxon>
        <taxon>Pseudomonadaceae</taxon>
        <taxon>Pseudomonas</taxon>
    </lineage>
</organism>
<dbReference type="AlphaFoldDB" id="A0A3M6ENF6"/>
<comment type="caution">
    <text evidence="2">The sequence shown here is derived from an EMBL/GenBank/DDBJ whole genome shotgun (WGS) entry which is preliminary data.</text>
</comment>
<keyword evidence="1" id="KW-1133">Transmembrane helix</keyword>
<accession>A0A3M6ENF6</accession>